<dbReference type="GeneID" id="18933982"/>
<proteinExistence type="predicted"/>
<dbReference type="STRING" id="747676.F4SDD1"/>
<protein>
    <submittedName>
        <fullName evidence="2">Uncharacterized protein</fullName>
    </submittedName>
</protein>
<dbReference type="EMBL" id="GL883248">
    <property type="protein sequence ID" value="EGF97345.1"/>
    <property type="molecule type" value="Genomic_DNA"/>
</dbReference>
<accession>F4SDD1</accession>
<feature type="compositionally biased region" description="Polar residues" evidence="1">
    <location>
        <begin position="69"/>
        <end position="86"/>
    </location>
</feature>
<name>F4SDD1_MELLP</name>
<feature type="region of interest" description="Disordered" evidence="1">
    <location>
        <begin position="190"/>
        <end position="262"/>
    </location>
</feature>
<evidence type="ECO:0000313" key="3">
    <source>
        <dbReference type="Proteomes" id="UP000001072"/>
    </source>
</evidence>
<feature type="region of interest" description="Disordered" evidence="1">
    <location>
        <begin position="1"/>
        <end position="157"/>
    </location>
</feature>
<dbReference type="RefSeq" id="XP_007419383.1">
    <property type="nucleotide sequence ID" value="XM_007419321.1"/>
</dbReference>
<keyword evidence="3" id="KW-1185">Reference proteome</keyword>
<dbReference type="KEGG" id="mlr:MELLADRAFT_85851"/>
<sequence>MSSPGESPEPGFDNPPASLKAPPAPPQASSSPAQTQTEIPSVDAVNRINAPSDPSTTKTASPPAVRTFSPETTNHAPGVSTHNNDLVKTPEIEIDPENDSLTEATNPAPGDFTPNDRIPDGPNTEGSPALDVHILPTIPEISNDPADEHLPKTPNPAPEVSLVNHPISNASNTQASPAPTVEVLISSDLAAGRLPQTPKPRARDTTPDDSISTKAASPVTTAPATDPRENLVQPHVQGPTTHSSTEVGAFRDQDGRPLGTSIPINPGVVATVAPSEPIKYMGPLTLLSNINVQSVLRKRITDDDIPAIYEATLNFLCLRRADTGALSITAETQLERDVQFRVRPRWNLTDFLDKAPNKSLCVPGIEAPYHLPDIFDFDATAATFKPPRNERVEESCVRIMLSPLVSPSAPMVETALKYVLSAVAYLNLDSPISTTPHDFSKTSFPNQTIANGVKAAFHFNQLQDTTPQLLVNQCVRLMWKLHNLVYAILEAVASLRARFRHLEIVKRAPLEDQPRIIAEYEATTQPLGVGGISSKALLALVVFLIGGVRGLLVFPQNANVYGPVKASFFLVLINHLHKNRPVPEPVWKHTQSFILDLLERSLFPAGFTRARTCLMEAVNDDQWQHQDCSRKLLAQVIQMDLIQFCSHQDEHLQNKGLYEDPAFELPECPLNKVKGKDKGKNGH</sequence>
<gene>
    <name evidence="2" type="ORF">MELLADRAFT_85851</name>
</gene>
<reference evidence="3" key="1">
    <citation type="journal article" date="2011" name="Proc. Natl. Acad. Sci. U.S.A.">
        <title>Obligate biotrophy features unraveled by the genomic analysis of rust fungi.</title>
        <authorList>
            <person name="Duplessis S."/>
            <person name="Cuomo C.A."/>
            <person name="Lin Y.-C."/>
            <person name="Aerts A."/>
            <person name="Tisserant E."/>
            <person name="Veneault-Fourrey C."/>
            <person name="Joly D.L."/>
            <person name="Hacquard S."/>
            <person name="Amselem J."/>
            <person name="Cantarel B.L."/>
            <person name="Chiu R."/>
            <person name="Coutinho P.M."/>
            <person name="Feau N."/>
            <person name="Field M."/>
            <person name="Frey P."/>
            <person name="Gelhaye E."/>
            <person name="Goldberg J."/>
            <person name="Grabherr M.G."/>
            <person name="Kodira C.D."/>
            <person name="Kohler A."/>
            <person name="Kuees U."/>
            <person name="Lindquist E.A."/>
            <person name="Lucas S.M."/>
            <person name="Mago R."/>
            <person name="Mauceli E."/>
            <person name="Morin E."/>
            <person name="Murat C."/>
            <person name="Pangilinan J.L."/>
            <person name="Park R."/>
            <person name="Pearson M."/>
            <person name="Quesneville H."/>
            <person name="Rouhier N."/>
            <person name="Sakthikumar S."/>
            <person name="Salamov A.A."/>
            <person name="Schmutz J."/>
            <person name="Selles B."/>
            <person name="Shapiro H."/>
            <person name="Tanguay P."/>
            <person name="Tuskan G.A."/>
            <person name="Henrissat B."/>
            <person name="Van de Peer Y."/>
            <person name="Rouze P."/>
            <person name="Ellis J.G."/>
            <person name="Dodds P.N."/>
            <person name="Schein J.E."/>
            <person name="Zhong S."/>
            <person name="Hamelin R.C."/>
            <person name="Grigoriev I.V."/>
            <person name="Szabo L.J."/>
            <person name="Martin F."/>
        </authorList>
    </citation>
    <scope>NUCLEOTIDE SEQUENCE [LARGE SCALE GENOMIC DNA]</scope>
    <source>
        <strain evidence="3">98AG31 / pathotype 3-4-7</strain>
    </source>
</reference>
<dbReference type="InParanoid" id="F4SDD1"/>
<organism evidence="3">
    <name type="scientific">Melampsora larici-populina (strain 98AG31 / pathotype 3-4-7)</name>
    <name type="common">Poplar leaf rust fungus</name>
    <dbReference type="NCBI Taxonomy" id="747676"/>
    <lineage>
        <taxon>Eukaryota</taxon>
        <taxon>Fungi</taxon>
        <taxon>Dikarya</taxon>
        <taxon>Basidiomycota</taxon>
        <taxon>Pucciniomycotina</taxon>
        <taxon>Pucciniomycetes</taxon>
        <taxon>Pucciniales</taxon>
        <taxon>Melampsoraceae</taxon>
        <taxon>Melampsora</taxon>
    </lineage>
</organism>
<feature type="compositionally biased region" description="Polar residues" evidence="1">
    <location>
        <begin position="208"/>
        <end position="223"/>
    </location>
</feature>
<evidence type="ECO:0000313" key="2">
    <source>
        <dbReference type="EMBL" id="EGF97345.1"/>
    </source>
</evidence>
<dbReference type="AlphaFoldDB" id="F4SDD1"/>
<feature type="compositionally biased region" description="Low complexity" evidence="1">
    <location>
        <begin position="15"/>
        <end position="33"/>
    </location>
</feature>
<dbReference type="HOGENOM" id="CLU_402826_0_0_1"/>
<evidence type="ECO:0000256" key="1">
    <source>
        <dbReference type="SAM" id="MobiDB-lite"/>
    </source>
</evidence>
<dbReference type="OrthoDB" id="10682346at2759"/>
<dbReference type="VEuPathDB" id="FungiDB:MELLADRAFT_85851"/>
<dbReference type="Proteomes" id="UP000001072">
    <property type="component" value="Unassembled WGS sequence"/>
</dbReference>